<dbReference type="InterPro" id="IPR005025">
    <property type="entry name" value="FMN_Rdtase-like_dom"/>
</dbReference>
<evidence type="ECO:0000256" key="1">
    <source>
        <dbReference type="ARBA" id="ARBA00022630"/>
    </source>
</evidence>
<sequence>MSILALYCSTRRQGNSELLADIVVEGLNCTKIHLMDQHIEPIQDFRHAPEGFKPVHDDHAKLIRTMLNHDIFLLATPIYWYGMPGILKNFIDRWSTYYSDMTFKDRMSEKEVIVVMTGGDDPQIKGFPLIQQFYWIFEFMGIEFTHYIIGNGNNPGDVLRDLNALSKAEQLNHQLRMQF</sequence>
<dbReference type="EMBL" id="JBHTNU010000014">
    <property type="protein sequence ID" value="MFD1427887.1"/>
    <property type="molecule type" value="Genomic_DNA"/>
</dbReference>
<keyword evidence="2" id="KW-0288">FMN</keyword>
<evidence type="ECO:0000313" key="4">
    <source>
        <dbReference type="EMBL" id="MFD1427887.1"/>
    </source>
</evidence>
<dbReference type="Gene3D" id="3.40.50.360">
    <property type="match status" value="1"/>
</dbReference>
<gene>
    <name evidence="4" type="ORF">ACFQ4Y_13340</name>
</gene>
<accession>A0ABW4CAV0</accession>
<keyword evidence="5" id="KW-1185">Reference proteome</keyword>
<organism evidence="4 5">
    <name type="scientific">Kroppenstedtia sanguinis</name>
    <dbReference type="NCBI Taxonomy" id="1380684"/>
    <lineage>
        <taxon>Bacteria</taxon>
        <taxon>Bacillati</taxon>
        <taxon>Bacillota</taxon>
        <taxon>Bacilli</taxon>
        <taxon>Bacillales</taxon>
        <taxon>Thermoactinomycetaceae</taxon>
        <taxon>Kroppenstedtia</taxon>
    </lineage>
</organism>
<comment type="caution">
    <text evidence="4">The sequence shown here is derived from an EMBL/GenBank/DDBJ whole genome shotgun (WGS) entry which is preliminary data.</text>
</comment>
<dbReference type="InterPro" id="IPR051796">
    <property type="entry name" value="ISF_SsuE-like"/>
</dbReference>
<dbReference type="SUPFAM" id="SSF52218">
    <property type="entry name" value="Flavoproteins"/>
    <property type="match status" value="1"/>
</dbReference>
<dbReference type="InterPro" id="IPR029039">
    <property type="entry name" value="Flavoprotein-like_sf"/>
</dbReference>
<dbReference type="PANTHER" id="PTHR43278">
    <property type="entry name" value="NAD(P)H-DEPENDENT FMN-CONTAINING OXIDOREDUCTASE YWQN-RELATED"/>
    <property type="match status" value="1"/>
</dbReference>
<protein>
    <submittedName>
        <fullName evidence="4">Flavodoxin family protein</fullName>
    </submittedName>
</protein>
<dbReference type="Pfam" id="PF03358">
    <property type="entry name" value="FMN_red"/>
    <property type="match status" value="1"/>
</dbReference>
<dbReference type="PANTHER" id="PTHR43278:SF4">
    <property type="entry name" value="NAD(P)H-DEPENDENT FMN-CONTAINING OXIDOREDUCTASE YWQN-RELATED"/>
    <property type="match status" value="1"/>
</dbReference>
<evidence type="ECO:0000259" key="3">
    <source>
        <dbReference type="Pfam" id="PF03358"/>
    </source>
</evidence>
<dbReference type="Proteomes" id="UP001597282">
    <property type="component" value="Unassembled WGS sequence"/>
</dbReference>
<evidence type="ECO:0000313" key="5">
    <source>
        <dbReference type="Proteomes" id="UP001597282"/>
    </source>
</evidence>
<feature type="domain" description="NADPH-dependent FMN reductase-like" evidence="3">
    <location>
        <begin position="1"/>
        <end position="120"/>
    </location>
</feature>
<reference evidence="5" key="1">
    <citation type="journal article" date="2019" name="Int. J. Syst. Evol. Microbiol.">
        <title>The Global Catalogue of Microorganisms (GCM) 10K type strain sequencing project: providing services to taxonomists for standard genome sequencing and annotation.</title>
        <authorList>
            <consortium name="The Broad Institute Genomics Platform"/>
            <consortium name="The Broad Institute Genome Sequencing Center for Infectious Disease"/>
            <person name="Wu L."/>
            <person name="Ma J."/>
        </authorList>
    </citation>
    <scope>NUCLEOTIDE SEQUENCE [LARGE SCALE GENOMIC DNA]</scope>
    <source>
        <strain evidence="5">S1</strain>
    </source>
</reference>
<dbReference type="RefSeq" id="WP_380166271.1">
    <property type="nucleotide sequence ID" value="NZ_JBHTNU010000014.1"/>
</dbReference>
<keyword evidence="1" id="KW-0285">Flavoprotein</keyword>
<proteinExistence type="predicted"/>
<evidence type="ECO:0000256" key="2">
    <source>
        <dbReference type="ARBA" id="ARBA00022643"/>
    </source>
</evidence>
<name>A0ABW4CAV0_9BACL</name>